<keyword evidence="4 7" id="KW-0732">Signal</keyword>
<evidence type="ECO:0000256" key="5">
    <source>
        <dbReference type="ARBA" id="ARBA00022989"/>
    </source>
</evidence>
<dbReference type="RefSeq" id="XP_016643956.1">
    <property type="nucleotide sequence ID" value="XM_016785950.1"/>
</dbReference>
<feature type="signal peptide" evidence="7">
    <location>
        <begin position="1"/>
        <end position="30"/>
    </location>
</feature>
<dbReference type="Pfam" id="PF04080">
    <property type="entry name" value="Per1"/>
    <property type="match status" value="1"/>
</dbReference>
<comment type="subcellular location">
    <subcellularLocation>
        <location evidence="1">Endomembrane system</location>
        <topology evidence="1">Multi-pass membrane protein</topology>
    </subcellularLocation>
    <subcellularLocation>
        <location evidence="7">Endoplasmic reticulum membrane</location>
        <topology evidence="7">Multi-pass membrane protein</topology>
    </subcellularLocation>
</comment>
<comment type="caution">
    <text evidence="8">The sequence shown here is derived from an EMBL/GenBank/DDBJ whole genome shotgun (WGS) entry which is preliminary data.</text>
</comment>
<evidence type="ECO:0000313" key="8">
    <source>
        <dbReference type="EMBL" id="KEZ44157.1"/>
    </source>
</evidence>
<sequence length="332" mass="38374">MASQKGWARRPWFLFALALVLVLLASGAEASVGDRLPAFRECVRQCKETKCVAGKDAMQIPLYRRLLLWDCPAECDYACQHDITARRIISDQPVVQFHGKWPFFRILGMQEPLSVFFSLGNLWAHASGLRRLRASVPPSYRLLPFYKLFAYFGITSWVFSSIFHTRDFKFTEEMDYFAAGASVLYGLYYTAVRVFRLDRPTRKIKSILKSWTVLCCCLYLAHVAYLKGVRWDYTYNMAANVVVGLLHNVLWFWFSFRRYRLSGEPWTLLPVVAVTWISLAMSLELFDFAPLWGSLDAHALWHFGTIAPCVLWYRYLVMDALDDLGGTKKFIS</sequence>
<proteinExistence type="inferred from homology"/>
<feature type="transmembrane region" description="Helical" evidence="7">
    <location>
        <begin position="237"/>
        <end position="254"/>
    </location>
</feature>
<keyword evidence="6 7" id="KW-0472">Membrane</keyword>
<keyword evidence="7" id="KW-0256">Endoplasmic reticulum</keyword>
<protein>
    <recommendedName>
        <fullName evidence="7">Post-GPI attachment to proteins factor 3</fullName>
    </recommendedName>
</protein>
<evidence type="ECO:0000313" key="9">
    <source>
        <dbReference type="Proteomes" id="UP000028545"/>
    </source>
</evidence>
<feature type="transmembrane region" description="Helical" evidence="7">
    <location>
        <begin position="207"/>
        <end position="225"/>
    </location>
</feature>
<dbReference type="GO" id="GO:0006506">
    <property type="term" value="P:GPI anchor biosynthetic process"/>
    <property type="evidence" value="ECO:0007669"/>
    <property type="project" value="UniProtKB-KW"/>
</dbReference>
<evidence type="ECO:0000256" key="6">
    <source>
        <dbReference type="ARBA" id="ARBA00023136"/>
    </source>
</evidence>
<evidence type="ECO:0000256" key="1">
    <source>
        <dbReference type="ARBA" id="ARBA00004127"/>
    </source>
</evidence>
<keyword evidence="3 7" id="KW-0812">Transmembrane</keyword>
<dbReference type="GO" id="GO:0030026">
    <property type="term" value="P:intracellular manganese ion homeostasis"/>
    <property type="evidence" value="ECO:0007669"/>
    <property type="project" value="EnsemblFungi"/>
</dbReference>
<accession>A0A084G9Z5</accession>
<dbReference type="GO" id="GO:0000329">
    <property type="term" value="C:fungal-type vacuole membrane"/>
    <property type="evidence" value="ECO:0007669"/>
    <property type="project" value="EnsemblFungi"/>
</dbReference>
<keyword evidence="9" id="KW-1185">Reference proteome</keyword>
<dbReference type="GO" id="GO:0016788">
    <property type="term" value="F:hydrolase activity, acting on ester bonds"/>
    <property type="evidence" value="ECO:0007669"/>
    <property type="project" value="TreeGrafter"/>
</dbReference>
<dbReference type="VEuPathDB" id="FungiDB:SAPIO_CDS3081"/>
<dbReference type="AlphaFoldDB" id="A0A084G9Z5"/>
<feature type="transmembrane region" description="Helical" evidence="7">
    <location>
        <begin position="176"/>
        <end position="195"/>
    </location>
</feature>
<feature type="transmembrane region" description="Helical" evidence="7">
    <location>
        <begin position="298"/>
        <end position="316"/>
    </location>
</feature>
<feature type="chain" id="PRO_5016480762" description="Post-GPI attachment to proteins factor 3" evidence="7">
    <location>
        <begin position="31"/>
        <end position="332"/>
    </location>
</feature>
<gene>
    <name evidence="8" type="ORF">SAPIO_CDS3081</name>
</gene>
<evidence type="ECO:0000256" key="2">
    <source>
        <dbReference type="ARBA" id="ARBA00022502"/>
    </source>
</evidence>
<evidence type="ECO:0000256" key="3">
    <source>
        <dbReference type="ARBA" id="ARBA00022692"/>
    </source>
</evidence>
<feature type="transmembrane region" description="Helical" evidence="7">
    <location>
        <begin position="145"/>
        <end position="164"/>
    </location>
</feature>
<dbReference type="KEGG" id="sapo:SAPIO_CDS3081"/>
<dbReference type="PANTHER" id="PTHR13148:SF0">
    <property type="entry name" value="POST-GPI ATTACHMENT TO PROTEINS FACTOR 3"/>
    <property type="match status" value="1"/>
</dbReference>
<dbReference type="GeneID" id="27722153"/>
<dbReference type="Proteomes" id="UP000028545">
    <property type="component" value="Unassembled WGS sequence"/>
</dbReference>
<dbReference type="OMA" id="DFMIEDC"/>
<evidence type="ECO:0000256" key="4">
    <source>
        <dbReference type="ARBA" id="ARBA00022729"/>
    </source>
</evidence>
<dbReference type="HOGENOM" id="CLU_032917_1_1_1"/>
<comment type="function">
    <text evidence="7">Involved in the lipid remodeling steps of GPI-anchor maturation.</text>
</comment>
<evidence type="ECO:0000256" key="7">
    <source>
        <dbReference type="RuleBase" id="RU365066"/>
    </source>
</evidence>
<dbReference type="OrthoDB" id="419770at2759"/>
<keyword evidence="5 7" id="KW-1133">Transmembrane helix</keyword>
<feature type="transmembrane region" description="Helical" evidence="7">
    <location>
        <begin position="103"/>
        <end position="124"/>
    </location>
</feature>
<keyword evidence="2 7" id="KW-0337">GPI-anchor biosynthesis</keyword>
<feature type="transmembrane region" description="Helical" evidence="7">
    <location>
        <begin position="266"/>
        <end position="286"/>
    </location>
</feature>
<dbReference type="InterPro" id="IPR007217">
    <property type="entry name" value="Per1-like"/>
</dbReference>
<dbReference type="EMBL" id="JOWA01000088">
    <property type="protein sequence ID" value="KEZ44157.1"/>
    <property type="molecule type" value="Genomic_DNA"/>
</dbReference>
<organism evidence="8 9">
    <name type="scientific">Pseudallescheria apiosperma</name>
    <name type="common">Scedosporium apiospermum</name>
    <dbReference type="NCBI Taxonomy" id="563466"/>
    <lineage>
        <taxon>Eukaryota</taxon>
        <taxon>Fungi</taxon>
        <taxon>Dikarya</taxon>
        <taxon>Ascomycota</taxon>
        <taxon>Pezizomycotina</taxon>
        <taxon>Sordariomycetes</taxon>
        <taxon>Hypocreomycetidae</taxon>
        <taxon>Microascales</taxon>
        <taxon>Microascaceae</taxon>
        <taxon>Scedosporium</taxon>
    </lineage>
</organism>
<dbReference type="PANTHER" id="PTHR13148">
    <property type="entry name" value="PER1-RELATED"/>
    <property type="match status" value="1"/>
</dbReference>
<reference evidence="8 9" key="1">
    <citation type="journal article" date="2014" name="Genome Announc.">
        <title>Draft genome sequence of the pathogenic fungus Scedosporium apiospermum.</title>
        <authorList>
            <person name="Vandeputte P."/>
            <person name="Ghamrawi S."/>
            <person name="Rechenmann M."/>
            <person name="Iltis A."/>
            <person name="Giraud S."/>
            <person name="Fleury M."/>
            <person name="Thornton C."/>
            <person name="Delhaes L."/>
            <person name="Meyer W."/>
            <person name="Papon N."/>
            <person name="Bouchara J.P."/>
        </authorList>
    </citation>
    <scope>NUCLEOTIDE SEQUENCE [LARGE SCALE GENOMIC DNA]</scope>
    <source>
        <strain evidence="8 9">IHEM 14462</strain>
    </source>
</reference>
<dbReference type="GO" id="GO:0005789">
    <property type="term" value="C:endoplasmic reticulum membrane"/>
    <property type="evidence" value="ECO:0007669"/>
    <property type="project" value="UniProtKB-SubCell"/>
</dbReference>
<name>A0A084G9Z5_PSEDA</name>
<comment type="similarity">
    <text evidence="7">Belongs to the PGAP3 family.</text>
</comment>